<proteinExistence type="predicted"/>
<gene>
    <name evidence="1" type="ORF">N866_00315</name>
</gene>
<evidence type="ECO:0000313" key="1">
    <source>
        <dbReference type="EMBL" id="EYR65254.1"/>
    </source>
</evidence>
<reference evidence="1 2" key="1">
    <citation type="submission" date="2014-01" db="EMBL/GenBank/DDBJ databases">
        <title>Actinotalea ferrariae CF5-4.</title>
        <authorList>
            <person name="Chen F."/>
            <person name="Li Y."/>
            <person name="Wang G."/>
        </authorList>
    </citation>
    <scope>NUCLEOTIDE SEQUENCE [LARGE SCALE GENOMIC DNA]</scope>
    <source>
        <strain evidence="1 2">CF5-4</strain>
    </source>
</reference>
<keyword evidence="2" id="KW-1185">Reference proteome</keyword>
<protein>
    <submittedName>
        <fullName evidence="1">Uncharacterized protein</fullName>
    </submittedName>
</protein>
<dbReference type="AlphaFoldDB" id="A0A021VVN9"/>
<dbReference type="Proteomes" id="UP000019753">
    <property type="component" value="Unassembled WGS sequence"/>
</dbReference>
<accession>A0A021VVN9</accession>
<sequence length="82" mass="9003">MGHLWRERTKSSAAGRCWSRAVANAVCKGPGFRYLAELEDPDRAKALKHPAGLADLYSPTLPTATKDPEISEAVVRATLLRR</sequence>
<dbReference type="EMBL" id="AXCW01000001">
    <property type="protein sequence ID" value="EYR65254.1"/>
    <property type="molecule type" value="Genomic_DNA"/>
</dbReference>
<organism evidence="1 2">
    <name type="scientific">Actinotalea ferrariae CF5-4</name>
    <dbReference type="NCBI Taxonomy" id="948458"/>
    <lineage>
        <taxon>Bacteria</taxon>
        <taxon>Bacillati</taxon>
        <taxon>Actinomycetota</taxon>
        <taxon>Actinomycetes</taxon>
        <taxon>Micrococcales</taxon>
        <taxon>Cellulomonadaceae</taxon>
        <taxon>Actinotalea</taxon>
    </lineage>
</organism>
<evidence type="ECO:0000313" key="2">
    <source>
        <dbReference type="Proteomes" id="UP000019753"/>
    </source>
</evidence>
<name>A0A021VVN9_9CELL</name>
<comment type="caution">
    <text evidence="1">The sequence shown here is derived from an EMBL/GenBank/DDBJ whole genome shotgun (WGS) entry which is preliminary data.</text>
</comment>